<dbReference type="PRINTS" id="PR00344">
    <property type="entry name" value="BCTRLSENSOR"/>
</dbReference>
<evidence type="ECO:0000259" key="16">
    <source>
        <dbReference type="PROSITE" id="PS50110"/>
    </source>
</evidence>
<reference evidence="19 20" key="1">
    <citation type="submission" date="2017-06" db="EMBL/GenBank/DDBJ databases">
        <title>Genome sequencing of cyanobaciteial culture collection at National Institute for Environmental Studies (NIES).</title>
        <authorList>
            <person name="Hirose Y."/>
            <person name="Shimura Y."/>
            <person name="Fujisawa T."/>
            <person name="Nakamura Y."/>
            <person name="Kawachi M."/>
        </authorList>
    </citation>
    <scope>NUCLEOTIDE SEQUENCE [LARGE SCALE GENOMIC DNA]</scope>
    <source>
        <strain evidence="19 20">NIES-21</strain>
    </source>
</reference>
<dbReference type="CDD" id="cd16922">
    <property type="entry name" value="HATPase_EvgS-ArcB-TorS-like"/>
    <property type="match status" value="1"/>
</dbReference>
<dbReference type="InterPro" id="IPR003661">
    <property type="entry name" value="HisK_dim/P_dom"/>
</dbReference>
<dbReference type="AlphaFoldDB" id="A0A1Z4GLP2"/>
<dbReference type="Proteomes" id="UP000218287">
    <property type="component" value="Chromosome"/>
</dbReference>
<keyword evidence="10" id="KW-0902">Two-component regulatory system</keyword>
<evidence type="ECO:0000259" key="15">
    <source>
        <dbReference type="PROSITE" id="PS50109"/>
    </source>
</evidence>
<dbReference type="InterPro" id="IPR005467">
    <property type="entry name" value="His_kinase_dom"/>
</dbReference>
<keyword evidence="7" id="KW-0547">Nucleotide-binding</keyword>
<feature type="domain" description="PAS" evidence="17">
    <location>
        <begin position="280"/>
        <end position="325"/>
    </location>
</feature>
<dbReference type="SUPFAM" id="SSF52172">
    <property type="entry name" value="CheY-like"/>
    <property type="match status" value="1"/>
</dbReference>
<dbReference type="SMART" id="SM00086">
    <property type="entry name" value="PAC"/>
    <property type="match status" value="4"/>
</dbReference>
<comment type="catalytic activity">
    <reaction evidence="1">
        <text>ATP + protein L-histidine = ADP + protein N-phospho-L-histidine.</text>
        <dbReference type="EC" id="2.7.13.3"/>
    </reaction>
</comment>
<comment type="similarity">
    <text evidence="3">In the N-terminal section; belongs to the phytochrome family.</text>
</comment>
<evidence type="ECO:0000256" key="3">
    <source>
        <dbReference type="ARBA" id="ARBA00006402"/>
    </source>
</evidence>
<evidence type="ECO:0000256" key="6">
    <source>
        <dbReference type="ARBA" id="ARBA00022679"/>
    </source>
</evidence>
<dbReference type="PROSITE" id="PS50113">
    <property type="entry name" value="PAC"/>
    <property type="match status" value="3"/>
</dbReference>
<dbReference type="GO" id="GO:0005524">
    <property type="term" value="F:ATP binding"/>
    <property type="evidence" value="ECO:0007669"/>
    <property type="project" value="UniProtKB-KW"/>
</dbReference>
<dbReference type="InterPro" id="IPR036097">
    <property type="entry name" value="HisK_dim/P_sf"/>
</dbReference>
<dbReference type="Gene3D" id="1.10.287.130">
    <property type="match status" value="1"/>
</dbReference>
<evidence type="ECO:0000256" key="10">
    <source>
        <dbReference type="ARBA" id="ARBA00023012"/>
    </source>
</evidence>
<dbReference type="Pfam" id="PF00072">
    <property type="entry name" value="Response_reg"/>
    <property type="match status" value="1"/>
</dbReference>
<dbReference type="SUPFAM" id="SSF55785">
    <property type="entry name" value="PYP-like sensor domain (PAS domain)"/>
    <property type="match status" value="4"/>
</dbReference>
<evidence type="ECO:0000256" key="11">
    <source>
        <dbReference type="ARBA" id="ARBA00023136"/>
    </source>
</evidence>
<evidence type="ECO:0000259" key="17">
    <source>
        <dbReference type="PROSITE" id="PS50112"/>
    </source>
</evidence>
<dbReference type="NCBIfam" id="TIGR00229">
    <property type="entry name" value="sensory_box"/>
    <property type="match status" value="4"/>
</dbReference>
<dbReference type="Gene3D" id="3.40.50.2300">
    <property type="match status" value="1"/>
</dbReference>
<keyword evidence="5 14" id="KW-0597">Phosphoprotein</keyword>
<keyword evidence="8 19" id="KW-0418">Kinase</keyword>
<dbReference type="SMART" id="SM00388">
    <property type="entry name" value="HisKA"/>
    <property type="match status" value="1"/>
</dbReference>
<feature type="domain" description="PAC" evidence="18">
    <location>
        <begin position="101"/>
        <end position="153"/>
    </location>
</feature>
<organism evidence="19 20">
    <name type="scientific">Anabaenopsis circularis NIES-21</name>
    <dbReference type="NCBI Taxonomy" id="1085406"/>
    <lineage>
        <taxon>Bacteria</taxon>
        <taxon>Bacillati</taxon>
        <taxon>Cyanobacteriota</taxon>
        <taxon>Cyanophyceae</taxon>
        <taxon>Nostocales</taxon>
        <taxon>Nodulariaceae</taxon>
        <taxon>Anabaenopsis</taxon>
    </lineage>
</organism>
<feature type="domain" description="PAS" evidence="17">
    <location>
        <begin position="412"/>
        <end position="482"/>
    </location>
</feature>
<dbReference type="SUPFAM" id="SSF47384">
    <property type="entry name" value="Homodimeric domain of signal transducing histidine kinase"/>
    <property type="match status" value="1"/>
</dbReference>
<dbReference type="SMART" id="SM00448">
    <property type="entry name" value="REC"/>
    <property type="match status" value="1"/>
</dbReference>
<dbReference type="InterPro" id="IPR036890">
    <property type="entry name" value="HATPase_C_sf"/>
</dbReference>
<protein>
    <recommendedName>
        <fullName evidence="13">Circadian input-output histidine kinase CikA</fullName>
        <ecNumber evidence="4">2.7.13.3</ecNumber>
    </recommendedName>
</protein>
<evidence type="ECO:0000256" key="2">
    <source>
        <dbReference type="ARBA" id="ARBA00004370"/>
    </source>
</evidence>
<evidence type="ECO:0000256" key="9">
    <source>
        <dbReference type="ARBA" id="ARBA00022840"/>
    </source>
</evidence>
<dbReference type="CDD" id="cd00130">
    <property type="entry name" value="PAS"/>
    <property type="match status" value="4"/>
</dbReference>
<dbReference type="Pfam" id="PF08448">
    <property type="entry name" value="PAS_4"/>
    <property type="match status" value="3"/>
</dbReference>
<dbReference type="InterPro" id="IPR003594">
    <property type="entry name" value="HATPase_dom"/>
</dbReference>
<dbReference type="GO" id="GO:0016020">
    <property type="term" value="C:membrane"/>
    <property type="evidence" value="ECO:0007669"/>
    <property type="project" value="UniProtKB-SubCell"/>
</dbReference>
<dbReference type="InterPro" id="IPR013655">
    <property type="entry name" value="PAS_fold_3"/>
</dbReference>
<dbReference type="OrthoDB" id="569347at2"/>
<feature type="domain" description="Response regulatory" evidence="16">
    <location>
        <begin position="796"/>
        <end position="912"/>
    </location>
</feature>
<feature type="domain" description="PAC" evidence="18">
    <location>
        <begin position="227"/>
        <end position="279"/>
    </location>
</feature>
<keyword evidence="6" id="KW-0808">Transferase</keyword>
<dbReference type="FunFam" id="1.10.287.130:FF:000038">
    <property type="entry name" value="Sensory transduction histidine kinase"/>
    <property type="match status" value="1"/>
</dbReference>
<dbReference type="Pfam" id="PF08447">
    <property type="entry name" value="PAS_3"/>
    <property type="match status" value="1"/>
</dbReference>
<dbReference type="InterPro" id="IPR001610">
    <property type="entry name" value="PAC"/>
</dbReference>
<dbReference type="PROSITE" id="PS50112">
    <property type="entry name" value="PAS"/>
    <property type="match status" value="3"/>
</dbReference>
<keyword evidence="20" id="KW-1185">Reference proteome</keyword>
<dbReference type="FunFam" id="3.30.450.20:FF:000099">
    <property type="entry name" value="Sensory box sensor histidine kinase"/>
    <property type="match status" value="1"/>
</dbReference>
<dbReference type="InterPro" id="IPR011006">
    <property type="entry name" value="CheY-like_superfamily"/>
</dbReference>
<sequence length="998" mass="113115">MSEISEPTNPQNAQPYQGIGAETERNSNLLEQALHQSIEYAPIGIVIFDCDMRYLAVSHKWLEDYNLTKDIIGHSHYEIFPDVPPEWKQIHQQCLAGAIAQREEDPYPRADGSVEWVSWSIRPWHLANDEIGGIMMFTQNITQRKQTEIALQHSEERYRYLSTATSEMIWTVPLDGVTTYENQAWNKFTGQTAAESQDWGWLDAIHPDDRPTTTQAWESAMKTRTIYQQEFRLRRHDGEYRYILTRGVPILAADGSVREWIGTCSDIHDRKQAEEELRESNILLNSILESTPDFIVVKDCQGRHVALNTNLANYIGRPIEEIIGKDDTEVLPLDAALAIMAKDREIMATGKPQSYEEEVVKDGIFSTFLTSKAPWRDAHGNILGIIATTRNISDVYAELRLRKQAEEDLQESNILLRSILESTPDLIVVKDDQGIYFTLNSGSANFLGRTVEEVIGKDDTEVFPPEVACEIMAKDRQIIETGIGITYEEELSNGKSGGTYLTSKAPWRDDQGNILGIIAITRNISDRKQAEIALAQAKEAAEAASYAKSEFLANMSHELRTPLNGILGYAQILQRSKHLNEEERSRIDVIYQCGSHLLTLINDILDLSKIEAQKVELMSSDFHFPAFLQGVAEMCRIRAELKGIQFSYQFASELPVGIRADEKRLRQVLINLLSNAIKFTDAGQVTFTISYAFEGKIRFEVRDSGIGIPPEKLQTIFQPFEQAGDRRRQIEGTGLGLAISQRIAELMDSTIHVQSEIGVGSIFWFDVDLPEAQEWVKTSQADDYGQIIGIKDRQPKILVVDDKWENRSVIHNLLSPIGFEVTEANDGEEGWQKITEFQPDLVITDLLMPKLDGFGLIHRIRQSEAFKHIIIIVSSASVFESDQHRSIEAGGNDFLPKPVQAIALFQKLRKYLDLEWLYEEQTSENQLIIDNAELVLPPQNEIETLYELVMKGNFKGIIKQAALISQIDQKYIPFTKQLHQLAQGFQDQEILALIHSHK</sequence>
<evidence type="ECO:0000256" key="13">
    <source>
        <dbReference type="ARBA" id="ARBA00074306"/>
    </source>
</evidence>
<dbReference type="Pfam" id="PF02518">
    <property type="entry name" value="HATPase_c"/>
    <property type="match status" value="1"/>
</dbReference>
<keyword evidence="11" id="KW-0472">Membrane</keyword>
<evidence type="ECO:0000256" key="8">
    <source>
        <dbReference type="ARBA" id="ARBA00022777"/>
    </source>
</evidence>
<dbReference type="SMART" id="SM00091">
    <property type="entry name" value="PAS"/>
    <property type="match status" value="4"/>
</dbReference>
<evidence type="ECO:0000256" key="5">
    <source>
        <dbReference type="ARBA" id="ARBA00022553"/>
    </source>
</evidence>
<dbReference type="FunFam" id="3.30.565.10:FF:000010">
    <property type="entry name" value="Sensor histidine kinase RcsC"/>
    <property type="match status" value="1"/>
</dbReference>
<evidence type="ECO:0000256" key="14">
    <source>
        <dbReference type="PROSITE-ProRule" id="PRU00169"/>
    </source>
</evidence>
<dbReference type="InterPro" id="IPR000700">
    <property type="entry name" value="PAS-assoc_C"/>
</dbReference>
<dbReference type="InterPro" id="IPR000014">
    <property type="entry name" value="PAS"/>
</dbReference>
<accession>A0A1Z4GLP2</accession>
<evidence type="ECO:0000256" key="7">
    <source>
        <dbReference type="ARBA" id="ARBA00022741"/>
    </source>
</evidence>
<dbReference type="InterPro" id="IPR001789">
    <property type="entry name" value="Sig_transdc_resp-reg_receiver"/>
</dbReference>
<dbReference type="SMART" id="SM00387">
    <property type="entry name" value="HATPase_c"/>
    <property type="match status" value="1"/>
</dbReference>
<keyword evidence="12" id="KW-0131">Cell cycle</keyword>
<evidence type="ECO:0000313" key="19">
    <source>
        <dbReference type="EMBL" id="BAY18407.1"/>
    </source>
</evidence>
<evidence type="ECO:0000259" key="18">
    <source>
        <dbReference type="PROSITE" id="PS50113"/>
    </source>
</evidence>
<feature type="domain" description="PAS" evidence="17">
    <location>
        <begin position="154"/>
        <end position="224"/>
    </location>
</feature>
<dbReference type="CDD" id="cd00082">
    <property type="entry name" value="HisKA"/>
    <property type="match status" value="1"/>
</dbReference>
<evidence type="ECO:0000313" key="20">
    <source>
        <dbReference type="Proteomes" id="UP000218287"/>
    </source>
</evidence>
<proteinExistence type="inferred from homology"/>
<dbReference type="PROSITE" id="PS50109">
    <property type="entry name" value="HIS_KIN"/>
    <property type="match status" value="1"/>
</dbReference>
<dbReference type="GO" id="GO:0000155">
    <property type="term" value="F:phosphorelay sensor kinase activity"/>
    <property type="evidence" value="ECO:0007669"/>
    <property type="project" value="InterPro"/>
</dbReference>
<evidence type="ECO:0000256" key="1">
    <source>
        <dbReference type="ARBA" id="ARBA00000085"/>
    </source>
</evidence>
<gene>
    <name evidence="19" type="ORF">NIES21_42540</name>
</gene>
<feature type="modified residue" description="4-aspartylphosphate" evidence="14">
    <location>
        <position position="845"/>
    </location>
</feature>
<feature type="domain" description="Histidine kinase" evidence="15">
    <location>
        <begin position="554"/>
        <end position="771"/>
    </location>
</feature>
<dbReference type="InterPro" id="IPR004358">
    <property type="entry name" value="Sig_transdc_His_kin-like_C"/>
</dbReference>
<dbReference type="PROSITE" id="PS50110">
    <property type="entry name" value="RESPONSE_REGULATORY"/>
    <property type="match status" value="1"/>
</dbReference>
<dbReference type="EC" id="2.7.13.3" evidence="4"/>
<dbReference type="Gene3D" id="3.30.565.10">
    <property type="entry name" value="Histidine kinase-like ATPase, C-terminal domain"/>
    <property type="match status" value="1"/>
</dbReference>
<name>A0A1Z4GLP2_9CYAN</name>
<dbReference type="EMBL" id="AP018174">
    <property type="protein sequence ID" value="BAY18407.1"/>
    <property type="molecule type" value="Genomic_DNA"/>
</dbReference>
<comment type="subcellular location">
    <subcellularLocation>
        <location evidence="2">Membrane</location>
    </subcellularLocation>
</comment>
<dbReference type="Pfam" id="PF00512">
    <property type="entry name" value="HisKA"/>
    <property type="match status" value="1"/>
</dbReference>
<dbReference type="InterPro" id="IPR035965">
    <property type="entry name" value="PAS-like_dom_sf"/>
</dbReference>
<dbReference type="Gene3D" id="3.30.450.20">
    <property type="entry name" value="PAS domain"/>
    <property type="match status" value="4"/>
</dbReference>
<dbReference type="PANTHER" id="PTHR43047:SF64">
    <property type="entry name" value="HISTIDINE KINASE CONTAINING CHEY-HOMOLOGOUS RECEIVER DOMAIN AND PAS DOMAIN-RELATED"/>
    <property type="match status" value="1"/>
</dbReference>
<dbReference type="SUPFAM" id="SSF55874">
    <property type="entry name" value="ATPase domain of HSP90 chaperone/DNA topoisomerase II/histidine kinase"/>
    <property type="match status" value="1"/>
</dbReference>
<feature type="domain" description="PAC" evidence="18">
    <location>
        <begin position="485"/>
        <end position="536"/>
    </location>
</feature>
<dbReference type="InterPro" id="IPR013656">
    <property type="entry name" value="PAS_4"/>
</dbReference>
<evidence type="ECO:0000256" key="12">
    <source>
        <dbReference type="ARBA" id="ARBA00023306"/>
    </source>
</evidence>
<evidence type="ECO:0000256" key="4">
    <source>
        <dbReference type="ARBA" id="ARBA00012438"/>
    </source>
</evidence>
<dbReference type="PANTHER" id="PTHR43047">
    <property type="entry name" value="TWO-COMPONENT HISTIDINE PROTEIN KINASE"/>
    <property type="match status" value="1"/>
</dbReference>
<keyword evidence="9" id="KW-0067">ATP-binding</keyword>